<dbReference type="Pfam" id="PF13202">
    <property type="entry name" value="EF-hand_5"/>
    <property type="match status" value="2"/>
</dbReference>
<feature type="domain" description="EF-hand" evidence="2">
    <location>
        <begin position="39"/>
        <end position="57"/>
    </location>
</feature>
<keyword evidence="4" id="KW-1185">Reference proteome</keyword>
<evidence type="ECO:0000313" key="3">
    <source>
        <dbReference type="EMBL" id="MBM7034890.1"/>
    </source>
</evidence>
<accession>A0ABS2HBD2</accession>
<reference evidence="3 4" key="1">
    <citation type="submission" date="2021-02" db="EMBL/GenBank/DDBJ databases">
        <authorList>
            <person name="Park J.-S."/>
        </authorList>
    </citation>
    <scope>NUCLEOTIDE SEQUENCE [LARGE SCALE GENOMIC DNA]</scope>
    <source>
        <strain evidence="3 4">188UL20-2</strain>
    </source>
</reference>
<name>A0ABS2HBD2_9VIBR</name>
<sequence length="66" mass="7181">MQTVSANQERRPPPPSFEQMDSDGNGELSKDEIKGPILDQFDELDADGNGTLSESEWPDAPPPPAQ</sequence>
<feature type="region of interest" description="Disordered" evidence="1">
    <location>
        <begin position="1"/>
        <end position="66"/>
    </location>
</feature>
<evidence type="ECO:0000256" key="1">
    <source>
        <dbReference type="SAM" id="MobiDB-lite"/>
    </source>
</evidence>
<proteinExistence type="predicted"/>
<dbReference type="InterPro" id="IPR018247">
    <property type="entry name" value="EF_Hand_1_Ca_BS"/>
</dbReference>
<dbReference type="InterPro" id="IPR002048">
    <property type="entry name" value="EF_hand_dom"/>
</dbReference>
<dbReference type="SUPFAM" id="SSF47473">
    <property type="entry name" value="EF-hand"/>
    <property type="match status" value="1"/>
</dbReference>
<comment type="caution">
    <text evidence="3">The sequence shown here is derived from an EMBL/GenBank/DDBJ whole genome shotgun (WGS) entry which is preliminary data.</text>
</comment>
<protein>
    <recommendedName>
        <fullName evidence="2">EF-hand domain-containing protein</fullName>
    </recommendedName>
</protein>
<dbReference type="Gene3D" id="1.10.238.10">
    <property type="entry name" value="EF-hand"/>
    <property type="match status" value="1"/>
</dbReference>
<feature type="domain" description="EF-hand" evidence="2">
    <location>
        <begin position="17"/>
        <end position="34"/>
    </location>
</feature>
<gene>
    <name evidence="3" type="ORF">JQC93_00615</name>
</gene>
<dbReference type="PROSITE" id="PS00018">
    <property type="entry name" value="EF_HAND_1"/>
    <property type="match status" value="1"/>
</dbReference>
<dbReference type="InterPro" id="IPR011992">
    <property type="entry name" value="EF-hand-dom_pair"/>
</dbReference>
<evidence type="ECO:0000313" key="4">
    <source>
        <dbReference type="Proteomes" id="UP000809621"/>
    </source>
</evidence>
<dbReference type="EMBL" id="JAFEUM010000001">
    <property type="protein sequence ID" value="MBM7034890.1"/>
    <property type="molecule type" value="Genomic_DNA"/>
</dbReference>
<organism evidence="3 4">
    <name type="scientific">Vibrio ulleungensis</name>
    <dbReference type="NCBI Taxonomy" id="2807619"/>
    <lineage>
        <taxon>Bacteria</taxon>
        <taxon>Pseudomonadati</taxon>
        <taxon>Pseudomonadota</taxon>
        <taxon>Gammaproteobacteria</taxon>
        <taxon>Vibrionales</taxon>
        <taxon>Vibrionaceae</taxon>
        <taxon>Vibrio</taxon>
    </lineage>
</organism>
<evidence type="ECO:0000259" key="2">
    <source>
        <dbReference type="Pfam" id="PF13202"/>
    </source>
</evidence>
<dbReference type="Proteomes" id="UP000809621">
    <property type="component" value="Unassembled WGS sequence"/>
</dbReference>